<proteinExistence type="inferred from homology"/>
<dbReference type="GO" id="GO:0005741">
    <property type="term" value="C:mitochondrial outer membrane"/>
    <property type="evidence" value="ECO:0007669"/>
    <property type="project" value="UniProtKB-SubCell"/>
</dbReference>
<dbReference type="PANTHER" id="PTHR46208:SF1">
    <property type="entry name" value="MITOCHONDRIAL IMPORT RECEPTOR SUBUNIT TOM70"/>
    <property type="match status" value="1"/>
</dbReference>
<dbReference type="PANTHER" id="PTHR46208">
    <property type="entry name" value="MITOCHONDRIAL IMPORT RECEPTOR SUBUNIT TOM70"/>
    <property type="match status" value="1"/>
</dbReference>
<evidence type="ECO:0000313" key="12">
    <source>
        <dbReference type="EMBL" id="KAL3809174.1"/>
    </source>
</evidence>
<evidence type="ECO:0000256" key="3">
    <source>
        <dbReference type="ARBA" id="ARBA00022737"/>
    </source>
</evidence>
<dbReference type="SMART" id="SM00028">
    <property type="entry name" value="TPR"/>
    <property type="match status" value="6"/>
</dbReference>
<evidence type="ECO:0000256" key="10">
    <source>
        <dbReference type="PROSITE-ProRule" id="PRU00339"/>
    </source>
</evidence>
<comment type="caution">
    <text evidence="12">The sequence shown here is derived from an EMBL/GenBank/DDBJ whole genome shotgun (WGS) entry which is preliminary data.</text>
</comment>
<feature type="compositionally biased region" description="Basic and acidic residues" evidence="11">
    <location>
        <begin position="30"/>
        <end position="44"/>
    </location>
</feature>
<dbReference type="Gene3D" id="1.25.40.10">
    <property type="entry name" value="Tetratricopeptide repeat domain"/>
    <property type="match status" value="2"/>
</dbReference>
<evidence type="ECO:0000256" key="8">
    <source>
        <dbReference type="ARBA" id="ARBA00023136"/>
    </source>
</evidence>
<sequence length="697" mass="78978">MINIVVAVSPPRATMDARVGGGRGEGQDDDCNHDHNRDDDDSRQQRQRLQTMTRIQAEKIMFNSATYMPTTWIQTRLIVGGATPGSRSRGVGYARNHAVSLQYLLFPDDDVECEDGIKEEEEEEDDDNDDDDVKYEGCACSNGGHGDEGGEGGRKGLCQRQSCRRQRHHYLCIMDADDIMKPTRIAEQTLAMMKLSKDVWEKTLMGCQFDHIPRNSTLHYTTWANMLTDNRLYLECYCECTLALHRCIKEIDRTGKALFKEKRYVEAAETFMEALDLIKSRRNAASITSPPSLHSNSDTPNISNVAKLSLTRQIVTLHNNQSAMYEKASLPNLALADCNAVLDLDPRHSKACARQLRILESQHRHAEALVEVCALQLKFMTDNRDKLRLGLPMGNPLVAQSKIEELVTLIQQGEIERAKKVIKAQDKKERPLPSTYTITQLLTSFSGYNRWMSKAAKGGTTAKFTSQIEDLLDHVPRTNLVAYADNVVMKATLLLQRGKRYAFEKDYASAVKDFEEAYALVEDEGGKDKVDHREAKLEIVKAMEKDDYARLLEWSGMCKHLRYELKGASECYECCLAIEPENTELLVKRAGVKMDKWDHSAAEVLFTKALALNPTASDRLLYRANMRMLQQRVSNSQNDLETCIRLYPNNLLARLRLATVYMAKEDMDGTNRILDQAEEYDLNSSEVHCYHGDSIMS</sequence>
<evidence type="ECO:0000256" key="1">
    <source>
        <dbReference type="ARBA" id="ARBA00004572"/>
    </source>
</evidence>
<evidence type="ECO:0000256" key="6">
    <source>
        <dbReference type="ARBA" id="ARBA00022989"/>
    </source>
</evidence>
<dbReference type="InterPro" id="IPR011990">
    <property type="entry name" value="TPR-like_helical_dom_sf"/>
</dbReference>
<dbReference type="InterPro" id="IPR019734">
    <property type="entry name" value="TPR_rpt"/>
</dbReference>
<evidence type="ECO:0000256" key="11">
    <source>
        <dbReference type="SAM" id="MobiDB-lite"/>
    </source>
</evidence>
<gene>
    <name evidence="12" type="ORF">ACHAXA_010632</name>
</gene>
<feature type="repeat" description="TPR" evidence="10">
    <location>
        <begin position="491"/>
        <end position="524"/>
    </location>
</feature>
<evidence type="ECO:0000256" key="7">
    <source>
        <dbReference type="ARBA" id="ARBA00023128"/>
    </source>
</evidence>
<dbReference type="AlphaFoldDB" id="A0ABD3R8W8"/>
<organism evidence="12 13">
    <name type="scientific">Cyclostephanos tholiformis</name>
    <dbReference type="NCBI Taxonomy" id="382380"/>
    <lineage>
        <taxon>Eukaryota</taxon>
        <taxon>Sar</taxon>
        <taxon>Stramenopiles</taxon>
        <taxon>Ochrophyta</taxon>
        <taxon>Bacillariophyta</taxon>
        <taxon>Coscinodiscophyceae</taxon>
        <taxon>Thalassiosirophycidae</taxon>
        <taxon>Stephanodiscales</taxon>
        <taxon>Stephanodiscaceae</taxon>
        <taxon>Cyclostephanos</taxon>
    </lineage>
</organism>
<name>A0ABD3R8W8_9STRA</name>
<keyword evidence="3" id="KW-0677">Repeat</keyword>
<comment type="subcellular location">
    <subcellularLocation>
        <location evidence="1">Mitochondrion outer membrane</location>
        <topology evidence="1">Single-pass membrane protein</topology>
    </subcellularLocation>
</comment>
<protein>
    <submittedName>
        <fullName evidence="12">Uncharacterized protein</fullName>
    </submittedName>
</protein>
<keyword evidence="7" id="KW-0496">Mitochondrion</keyword>
<keyword evidence="6" id="KW-1133">Transmembrane helix</keyword>
<evidence type="ECO:0000256" key="5">
    <source>
        <dbReference type="ARBA" id="ARBA00022803"/>
    </source>
</evidence>
<comment type="similarity">
    <text evidence="9">Belongs to the Tom70 family.</text>
</comment>
<evidence type="ECO:0000256" key="2">
    <source>
        <dbReference type="ARBA" id="ARBA00022692"/>
    </source>
</evidence>
<dbReference type="PROSITE" id="PS50005">
    <property type="entry name" value="TPR"/>
    <property type="match status" value="1"/>
</dbReference>
<evidence type="ECO:0000313" key="13">
    <source>
        <dbReference type="Proteomes" id="UP001530377"/>
    </source>
</evidence>
<dbReference type="Proteomes" id="UP001530377">
    <property type="component" value="Unassembled WGS sequence"/>
</dbReference>
<reference evidence="12 13" key="1">
    <citation type="submission" date="2024-10" db="EMBL/GenBank/DDBJ databases">
        <title>Updated reference genomes for cyclostephanoid diatoms.</title>
        <authorList>
            <person name="Roberts W.R."/>
            <person name="Alverson A.J."/>
        </authorList>
    </citation>
    <scope>NUCLEOTIDE SEQUENCE [LARGE SCALE GENOMIC DNA]</scope>
    <source>
        <strain evidence="12 13">AJA228-03</strain>
    </source>
</reference>
<dbReference type="SUPFAM" id="SSF48452">
    <property type="entry name" value="TPR-like"/>
    <property type="match status" value="1"/>
</dbReference>
<keyword evidence="4" id="KW-1000">Mitochondrion outer membrane</keyword>
<feature type="region of interest" description="Disordered" evidence="11">
    <location>
        <begin position="13"/>
        <end position="45"/>
    </location>
</feature>
<evidence type="ECO:0000256" key="4">
    <source>
        <dbReference type="ARBA" id="ARBA00022787"/>
    </source>
</evidence>
<keyword evidence="13" id="KW-1185">Reference proteome</keyword>
<keyword evidence="2" id="KW-0812">Transmembrane</keyword>
<accession>A0ABD3R8W8</accession>
<evidence type="ECO:0000256" key="9">
    <source>
        <dbReference type="ARBA" id="ARBA00038030"/>
    </source>
</evidence>
<keyword evidence="8" id="KW-0472">Membrane</keyword>
<dbReference type="EMBL" id="JALLPB020000433">
    <property type="protein sequence ID" value="KAL3809174.1"/>
    <property type="molecule type" value="Genomic_DNA"/>
</dbReference>
<keyword evidence="5 10" id="KW-0802">TPR repeat</keyword>